<dbReference type="InterPro" id="IPR036859">
    <property type="entry name" value="CAP-Gly_dom_sf"/>
</dbReference>
<evidence type="ECO:0000256" key="3">
    <source>
        <dbReference type="ARBA" id="ARBA00022614"/>
    </source>
</evidence>
<dbReference type="HOGENOM" id="CLU_017716_5_1_1"/>
<dbReference type="PROSITE" id="PS51450">
    <property type="entry name" value="LRR"/>
    <property type="match status" value="1"/>
</dbReference>
<dbReference type="EMBL" id="KI966390">
    <property type="protein sequence ID" value="EWC48451.1"/>
    <property type="molecule type" value="Genomic_DNA"/>
</dbReference>
<feature type="domain" description="CAP-Gly" evidence="5">
    <location>
        <begin position="24"/>
        <end position="68"/>
    </location>
</feature>
<keyword evidence="4" id="KW-0677">Repeat</keyword>
<dbReference type="CDD" id="cd17044">
    <property type="entry name" value="Ubl_TBCE"/>
    <property type="match status" value="1"/>
</dbReference>
<dbReference type="Proteomes" id="UP000024837">
    <property type="component" value="Unassembled WGS sequence"/>
</dbReference>
<proteinExistence type="predicted"/>
<protein>
    <recommendedName>
        <fullName evidence="5">CAP-Gly domain-containing protein</fullName>
    </recommendedName>
</protein>
<dbReference type="SMART" id="SM01052">
    <property type="entry name" value="CAP_GLY"/>
    <property type="match status" value="1"/>
</dbReference>
<dbReference type="Gene3D" id="3.80.10.10">
    <property type="entry name" value="Ribonuclease Inhibitor"/>
    <property type="match status" value="3"/>
</dbReference>
<organism evidence="6 7">
    <name type="scientific">Drechslerella stenobrocha 248</name>
    <dbReference type="NCBI Taxonomy" id="1043628"/>
    <lineage>
        <taxon>Eukaryota</taxon>
        <taxon>Fungi</taxon>
        <taxon>Dikarya</taxon>
        <taxon>Ascomycota</taxon>
        <taxon>Pezizomycotina</taxon>
        <taxon>Orbiliomycetes</taxon>
        <taxon>Orbiliales</taxon>
        <taxon>Orbiliaceae</taxon>
        <taxon>Drechslerella</taxon>
    </lineage>
</organism>
<dbReference type="Pfam" id="PF01302">
    <property type="entry name" value="CAP_GLY"/>
    <property type="match status" value="1"/>
</dbReference>
<accession>W7HWA1</accession>
<keyword evidence="7" id="KW-1185">Reference proteome</keyword>
<gene>
    <name evidence="6" type="ORF">DRE_02220</name>
</gene>
<name>W7HWA1_9PEZI</name>
<dbReference type="PROSITE" id="PS50245">
    <property type="entry name" value="CAP_GLY_2"/>
    <property type="match status" value="1"/>
</dbReference>
<reference evidence="6 7" key="1">
    <citation type="submission" date="2013-05" db="EMBL/GenBank/DDBJ databases">
        <title>Drechslerella stenobrocha genome reveals carnivorous origination and mechanical trapping mechanism of predatory fungi.</title>
        <authorList>
            <person name="Liu X."/>
            <person name="Zhang W."/>
            <person name="Liu K."/>
        </authorList>
    </citation>
    <scope>NUCLEOTIDE SEQUENCE [LARGE SCALE GENOMIC DNA]</scope>
    <source>
        <strain evidence="6 7">248</strain>
    </source>
</reference>
<sequence>MSSAYYIGQRLSFESQLCTVRYVGEVKGTTGEWLGVEWDDSARGRHSGNHNGTVYFECRAPGAGSFVRPNRPHDQPNTFLEGLKEKYITNVAASGVPKPIVFGSKVAEEVGFEKVSKKFSELDTLTRVSLDYMRIKTCDADSNEIAVTCANMQEVDLSCNLFEDLEEIGRICASLPRLHALFINGNQFTRFQAAEEYIRSFNRIKALRAEDLRLSWRQLFELVDNFPNVTDLSIAVGDLVQLSPAMRPRLLDLQAAPSLVSLCLEENEFSSLADLSDLQKLPSLRRLLLSRNKIQAVYSAPGSKADDRLSFPTITFLDISRNKVDGWMFLDDMRDVFPNLEALRISQNPLYDTGGNRDKALSERVFQITVGRLGPKVTSLNYSVITPAERADAELFYISTIVKELSEKPADQEPVVLAQHTRWTELQALHGEQVINRELAKKSNDALASKLIVTELNYGSKTLTKKFPRTITIGKLAGLVGRLFGANPLDIVLYLVETGITGEEGIRETLLSDELRELDYYVVDANAKLLVREK</sequence>
<evidence type="ECO:0000256" key="1">
    <source>
        <dbReference type="ARBA" id="ARBA00004496"/>
    </source>
</evidence>
<evidence type="ECO:0000256" key="4">
    <source>
        <dbReference type="ARBA" id="ARBA00022737"/>
    </source>
</evidence>
<evidence type="ECO:0000313" key="7">
    <source>
        <dbReference type="Proteomes" id="UP000024837"/>
    </source>
</evidence>
<dbReference type="Gene3D" id="3.10.20.90">
    <property type="entry name" value="Phosphatidylinositol 3-kinase Catalytic Subunit, Chain A, domain 1"/>
    <property type="match status" value="1"/>
</dbReference>
<dbReference type="AlphaFoldDB" id="W7HWA1"/>
<dbReference type="Gene3D" id="2.30.30.190">
    <property type="entry name" value="CAP Gly-rich-like domain"/>
    <property type="match status" value="1"/>
</dbReference>
<comment type="subcellular location">
    <subcellularLocation>
        <location evidence="1">Cytoplasm</location>
    </subcellularLocation>
</comment>
<dbReference type="InterPro" id="IPR044079">
    <property type="entry name" value="Ubl_TBCE"/>
</dbReference>
<dbReference type="PANTHER" id="PTHR46652:SF3">
    <property type="entry name" value="LEUCINE-RICH REPEAT-CONTAINING PROTEIN 9"/>
    <property type="match status" value="1"/>
</dbReference>
<dbReference type="InterPro" id="IPR050836">
    <property type="entry name" value="SDS22/Internalin_LRR"/>
</dbReference>
<keyword evidence="2" id="KW-0963">Cytoplasm</keyword>
<evidence type="ECO:0000256" key="2">
    <source>
        <dbReference type="ARBA" id="ARBA00022490"/>
    </source>
</evidence>
<dbReference type="OrthoDB" id="5273213at2759"/>
<evidence type="ECO:0000313" key="6">
    <source>
        <dbReference type="EMBL" id="EWC48451.1"/>
    </source>
</evidence>
<evidence type="ECO:0000259" key="5">
    <source>
        <dbReference type="PROSITE" id="PS50245"/>
    </source>
</evidence>
<dbReference type="InterPro" id="IPR001611">
    <property type="entry name" value="Leu-rich_rpt"/>
</dbReference>
<dbReference type="InterPro" id="IPR000938">
    <property type="entry name" value="CAP-Gly_domain"/>
</dbReference>
<dbReference type="InterPro" id="IPR032675">
    <property type="entry name" value="LRR_dom_sf"/>
</dbReference>
<dbReference type="PANTHER" id="PTHR46652">
    <property type="entry name" value="LEUCINE-RICH REPEAT AND IQ DOMAIN-CONTAINING PROTEIN 1-RELATED"/>
    <property type="match status" value="1"/>
</dbReference>
<dbReference type="GO" id="GO:0005737">
    <property type="term" value="C:cytoplasm"/>
    <property type="evidence" value="ECO:0007669"/>
    <property type="project" value="UniProtKB-SubCell"/>
</dbReference>
<keyword evidence="3" id="KW-0433">Leucine-rich repeat</keyword>
<dbReference type="SUPFAM" id="SSF74924">
    <property type="entry name" value="Cap-Gly domain"/>
    <property type="match status" value="1"/>
</dbReference>
<dbReference type="SUPFAM" id="SSF52058">
    <property type="entry name" value="L domain-like"/>
    <property type="match status" value="1"/>
</dbReference>